<evidence type="ECO:0000313" key="2">
    <source>
        <dbReference type="EMBL" id="MCP2178401.1"/>
    </source>
</evidence>
<evidence type="ECO:0000313" key="3">
    <source>
        <dbReference type="Proteomes" id="UP001206895"/>
    </source>
</evidence>
<protein>
    <submittedName>
        <fullName evidence="2">Glyoxalase-like domain</fullName>
    </submittedName>
</protein>
<dbReference type="EMBL" id="JAMTCJ010000004">
    <property type="protein sequence ID" value="MCP2178401.1"/>
    <property type="molecule type" value="Genomic_DNA"/>
</dbReference>
<dbReference type="Proteomes" id="UP001206895">
    <property type="component" value="Unassembled WGS sequence"/>
</dbReference>
<dbReference type="PANTHER" id="PTHR35908">
    <property type="entry name" value="HYPOTHETICAL FUSION PROTEIN"/>
    <property type="match status" value="1"/>
</dbReference>
<dbReference type="Pfam" id="PF18029">
    <property type="entry name" value="Glyoxalase_6"/>
    <property type="match status" value="1"/>
</dbReference>
<dbReference type="Gene3D" id="3.10.180.10">
    <property type="entry name" value="2,3-Dihydroxybiphenyl 1,2-Dioxygenase, domain 1"/>
    <property type="match status" value="1"/>
</dbReference>
<comment type="caution">
    <text evidence="2">The sequence shown here is derived from an EMBL/GenBank/DDBJ whole genome shotgun (WGS) entry which is preliminary data.</text>
</comment>
<evidence type="ECO:0000259" key="1">
    <source>
        <dbReference type="Pfam" id="PF18029"/>
    </source>
</evidence>
<dbReference type="InterPro" id="IPR041581">
    <property type="entry name" value="Glyoxalase_6"/>
</dbReference>
<dbReference type="RefSeq" id="WP_253663314.1">
    <property type="nucleotide sequence ID" value="NZ_BAAAJQ010000003.1"/>
</dbReference>
<organism evidence="2 3">
    <name type="scientific">Williamsia maris</name>
    <dbReference type="NCBI Taxonomy" id="72806"/>
    <lineage>
        <taxon>Bacteria</taxon>
        <taxon>Bacillati</taxon>
        <taxon>Actinomycetota</taxon>
        <taxon>Actinomycetes</taxon>
        <taxon>Mycobacteriales</taxon>
        <taxon>Nocardiaceae</taxon>
        <taxon>Williamsia</taxon>
    </lineage>
</organism>
<name>A0ABT1HKD0_9NOCA</name>
<dbReference type="InterPro" id="IPR029068">
    <property type="entry name" value="Glyas_Bleomycin-R_OHBP_Dase"/>
</dbReference>
<dbReference type="SUPFAM" id="SSF54593">
    <property type="entry name" value="Glyoxalase/Bleomycin resistance protein/Dihydroxybiphenyl dioxygenase"/>
    <property type="match status" value="1"/>
</dbReference>
<keyword evidence="3" id="KW-1185">Reference proteome</keyword>
<proteinExistence type="predicted"/>
<dbReference type="PANTHER" id="PTHR35908:SF1">
    <property type="entry name" value="CONSERVED PROTEIN"/>
    <property type="match status" value="1"/>
</dbReference>
<dbReference type="CDD" id="cd06587">
    <property type="entry name" value="VOC"/>
    <property type="match status" value="1"/>
</dbReference>
<feature type="domain" description="Glyoxalase-like" evidence="1">
    <location>
        <begin position="16"/>
        <end position="123"/>
    </location>
</feature>
<reference evidence="2 3" key="1">
    <citation type="submission" date="2022-06" db="EMBL/GenBank/DDBJ databases">
        <title>Genomic Encyclopedia of Archaeal and Bacterial Type Strains, Phase II (KMG-II): from individual species to whole genera.</title>
        <authorList>
            <person name="Goeker M."/>
        </authorList>
    </citation>
    <scope>NUCLEOTIDE SEQUENCE [LARGE SCALE GENOMIC DNA]</scope>
    <source>
        <strain evidence="2 3">DSM 44693</strain>
    </source>
</reference>
<accession>A0ABT1HKD0</accession>
<sequence length="131" mass="14027">MTHASVPTAHLALGAVNMTAERPADLAAFWAQVIGGRVAGTAGESVFVAAGDGGFAMFFRPRTHPRPADQDTHLDLTAVWGTRGSEVDRLVALGATHRWDVLDEVPWVQWSTLADPEGNLFCVAEHPPVDD</sequence>
<gene>
    <name evidence="2" type="ORF">LX13_004242</name>
</gene>